<dbReference type="FunFam" id="2.170.130.10:FF:000003">
    <property type="entry name" value="SusC/RagA family TonB-linked outer membrane protein"/>
    <property type="match status" value="1"/>
</dbReference>
<dbReference type="EMBL" id="QCZH01000016">
    <property type="protein sequence ID" value="PWA08111.1"/>
    <property type="molecule type" value="Genomic_DNA"/>
</dbReference>
<sequence length="1104" mass="123434">MKRDTIGSRLTNQNHYKIMKLLIKTKPKNCRFNSKTWKVAKLTSGLLLAMTIQVSAATESKGINFFVRLGNTPATGSNEGRTNSFISEITRTSGINKSSLVQKQIKGKVTNGKGESLPGANIHVKGTQKTASTDFDGNFTIEVPDSNSILVVTFTGYLTKEITVTDATTTVNIQLQEENQSLNEVIVVGYGTQKKGATTGAIGIVKGSALTQNASANVSNGLAGRVSGVIANNRSGRPGDDNSSLLIRGFNSFGGGTSPLVVVDGIPDRDLNRINPDDIESVTILKDASAAIYGVRSANGVILVTTKRGKVSAPTIKYDGSYGIQQLTRMDEKVNSWEYMTYYNELNANKGNTLPYEQTEIDKYKAGTDPNYTSTDWLRQVFRTDAPQTNHSLSVNGGTEQVKYFFSGQYLNQESNLRYSDEKYKQFNLRSNIDVNLSSNFKVNLDIATRKEDRTYPVSGISSIMHETVSMYPFIPAYWTNGSPSSGIANGRNPILMSSSAAGYDKIINLIVNPKIGFDLKLPSITEGLSLNGYAAFDYNVRSQKKFTKPWDAYSYDKTANTYNNVKNSTSITSVMQDEQITNQNTYFLKVAYDHKFEKHGFNAFVGYEQTTKDKTETYAYRRDLLSDQLDQIFTGSTKGQNATGSAYQDGRESYLGRLAYNYDNKYLAEISTRYNGSFNFPSSTRWGMFPAISAGWKISEEDFFKNNIKGIDQLKIRASWGKMGNDDLGEWINGVYYPNQYLFLTRYQLTTNQQNYTYFGSDYTLNNSIYLSSTPNPNITWEVQDSKNIGFDFGFLNNRLTATFDYFSNKRSDILVARNASVPLYTGLALPKENIGETVNRGVDWSVNFAETSHEFKYNLGFNLTYAQSEVLFRDEAANIPEWQKSTGKSVDSWVVYETNGIYRTQADVDSTPHFSGAKPGDIWVKDTDNDGSITSNDKVRIPESATPKIAYGIPMRAEYKRISIDLLWTGQSMAKQMILPQAQGSIVAPPTWLYNDRYTVDNPNAKYPVAFNDTDTRNNIEADFWLRDASFFRLKSLEVSYVLPEKALSKLGVLNMRFYAGGTNLFSIDNMKQYNLDPETNNKTGVNYPQTRIYRIGVNIEL</sequence>
<gene>
    <name evidence="10" type="ORF">DB891_13020</name>
</gene>
<dbReference type="GO" id="GO:0009279">
    <property type="term" value="C:cell outer membrane"/>
    <property type="evidence" value="ECO:0007669"/>
    <property type="project" value="UniProtKB-SubCell"/>
</dbReference>
<evidence type="ECO:0000256" key="3">
    <source>
        <dbReference type="ARBA" id="ARBA00022452"/>
    </source>
</evidence>
<dbReference type="Gene3D" id="2.60.40.1120">
    <property type="entry name" value="Carboxypeptidase-like, regulatory domain"/>
    <property type="match status" value="1"/>
</dbReference>
<evidence type="ECO:0000256" key="2">
    <source>
        <dbReference type="ARBA" id="ARBA00022448"/>
    </source>
</evidence>
<dbReference type="NCBIfam" id="TIGR04056">
    <property type="entry name" value="OMP_RagA_SusC"/>
    <property type="match status" value="1"/>
</dbReference>
<dbReference type="PROSITE" id="PS52016">
    <property type="entry name" value="TONB_DEPENDENT_REC_3"/>
    <property type="match status" value="1"/>
</dbReference>
<dbReference type="InterPro" id="IPR036942">
    <property type="entry name" value="Beta-barrel_TonB_sf"/>
</dbReference>
<dbReference type="PANTHER" id="PTHR30069:SF29">
    <property type="entry name" value="HEMOGLOBIN AND HEMOGLOBIN-HAPTOGLOBIN-BINDING PROTEIN 1-RELATED"/>
    <property type="match status" value="1"/>
</dbReference>
<accession>A0A2U1JSG3</accession>
<evidence type="ECO:0000256" key="4">
    <source>
        <dbReference type="ARBA" id="ARBA00022692"/>
    </source>
</evidence>
<dbReference type="Gene3D" id="2.40.170.20">
    <property type="entry name" value="TonB-dependent receptor, beta-barrel domain"/>
    <property type="match status" value="1"/>
</dbReference>
<keyword evidence="10" id="KW-0675">Receptor</keyword>
<dbReference type="Proteomes" id="UP000245618">
    <property type="component" value="Unassembled WGS sequence"/>
</dbReference>
<dbReference type="Gene3D" id="2.170.130.10">
    <property type="entry name" value="TonB-dependent receptor, plug domain"/>
    <property type="match status" value="1"/>
</dbReference>
<dbReference type="SUPFAM" id="SSF56935">
    <property type="entry name" value="Porins"/>
    <property type="match status" value="1"/>
</dbReference>
<evidence type="ECO:0000313" key="10">
    <source>
        <dbReference type="EMBL" id="PWA08111.1"/>
    </source>
</evidence>
<name>A0A2U1JSG3_9FLAO</name>
<dbReference type="InterPro" id="IPR008969">
    <property type="entry name" value="CarboxyPept-like_regulatory"/>
</dbReference>
<comment type="subcellular location">
    <subcellularLocation>
        <location evidence="1 8">Cell outer membrane</location>
        <topology evidence="1 8">Multi-pass membrane protein</topology>
    </subcellularLocation>
</comment>
<dbReference type="SUPFAM" id="SSF49464">
    <property type="entry name" value="Carboxypeptidase regulatory domain-like"/>
    <property type="match status" value="1"/>
</dbReference>
<dbReference type="NCBIfam" id="TIGR04057">
    <property type="entry name" value="SusC_RagA_signa"/>
    <property type="match status" value="1"/>
</dbReference>
<evidence type="ECO:0000256" key="7">
    <source>
        <dbReference type="ARBA" id="ARBA00023237"/>
    </source>
</evidence>
<evidence type="ECO:0000256" key="1">
    <source>
        <dbReference type="ARBA" id="ARBA00004571"/>
    </source>
</evidence>
<keyword evidence="7 8" id="KW-0998">Cell outer membrane</keyword>
<dbReference type="PANTHER" id="PTHR30069">
    <property type="entry name" value="TONB-DEPENDENT OUTER MEMBRANE RECEPTOR"/>
    <property type="match status" value="1"/>
</dbReference>
<keyword evidence="2 8" id="KW-0813">Transport</keyword>
<evidence type="ECO:0000259" key="9">
    <source>
        <dbReference type="Pfam" id="PF07715"/>
    </source>
</evidence>
<keyword evidence="6 8" id="KW-0472">Membrane</keyword>
<dbReference type="GO" id="GO:0015344">
    <property type="term" value="F:siderophore uptake transmembrane transporter activity"/>
    <property type="evidence" value="ECO:0007669"/>
    <property type="project" value="TreeGrafter"/>
</dbReference>
<comment type="caution">
    <text evidence="10">The sequence shown here is derived from an EMBL/GenBank/DDBJ whole genome shotgun (WGS) entry which is preliminary data.</text>
</comment>
<keyword evidence="11" id="KW-1185">Reference proteome</keyword>
<protein>
    <submittedName>
        <fullName evidence="10">TonB-dependent receptor</fullName>
    </submittedName>
</protein>
<keyword evidence="4 8" id="KW-0812">Transmembrane</keyword>
<dbReference type="InterPro" id="IPR023996">
    <property type="entry name" value="TonB-dep_OMP_SusC/RagA"/>
</dbReference>
<dbReference type="RefSeq" id="WP_116764011.1">
    <property type="nucleotide sequence ID" value="NZ_QCZH01000016.1"/>
</dbReference>
<feature type="domain" description="TonB-dependent receptor plug" evidence="9">
    <location>
        <begin position="197"/>
        <end position="301"/>
    </location>
</feature>
<evidence type="ECO:0000256" key="8">
    <source>
        <dbReference type="PROSITE-ProRule" id="PRU01360"/>
    </source>
</evidence>
<dbReference type="InterPro" id="IPR037066">
    <property type="entry name" value="Plug_dom_sf"/>
</dbReference>
<dbReference type="Pfam" id="PF13715">
    <property type="entry name" value="CarbopepD_reg_2"/>
    <property type="match status" value="1"/>
</dbReference>
<reference evidence="10 11" key="1">
    <citation type="submission" date="2018-04" db="EMBL/GenBank/DDBJ databases">
        <title>Flavobacterium sp. nov., isolated from glacier ice.</title>
        <authorList>
            <person name="Liu Q."/>
            <person name="Xin Y.-H."/>
        </authorList>
    </citation>
    <scope>NUCLEOTIDE SEQUENCE [LARGE SCALE GENOMIC DNA]</scope>
    <source>
        <strain evidence="10 11">LB2P30</strain>
    </source>
</reference>
<dbReference type="Pfam" id="PF07715">
    <property type="entry name" value="Plug"/>
    <property type="match status" value="1"/>
</dbReference>
<dbReference type="OrthoDB" id="9768177at2"/>
<keyword evidence="3 8" id="KW-1134">Transmembrane beta strand</keyword>
<dbReference type="InterPro" id="IPR023997">
    <property type="entry name" value="TonB-dep_OMP_SusC/RagA_CS"/>
</dbReference>
<dbReference type="GO" id="GO:0044718">
    <property type="term" value="P:siderophore transmembrane transport"/>
    <property type="evidence" value="ECO:0007669"/>
    <property type="project" value="TreeGrafter"/>
</dbReference>
<dbReference type="AlphaFoldDB" id="A0A2U1JSG3"/>
<evidence type="ECO:0000313" key="11">
    <source>
        <dbReference type="Proteomes" id="UP000245618"/>
    </source>
</evidence>
<evidence type="ECO:0000256" key="5">
    <source>
        <dbReference type="ARBA" id="ARBA00022729"/>
    </source>
</evidence>
<dbReference type="InterPro" id="IPR012910">
    <property type="entry name" value="Plug_dom"/>
</dbReference>
<proteinExistence type="inferred from homology"/>
<evidence type="ECO:0000256" key="6">
    <source>
        <dbReference type="ARBA" id="ARBA00023136"/>
    </source>
</evidence>
<comment type="similarity">
    <text evidence="8">Belongs to the TonB-dependent receptor family.</text>
</comment>
<keyword evidence="5" id="KW-0732">Signal</keyword>
<organism evidence="10 11">
    <name type="scientific">Flavobacterium laiguense</name>
    <dbReference type="NCBI Taxonomy" id="2169409"/>
    <lineage>
        <taxon>Bacteria</taxon>
        <taxon>Pseudomonadati</taxon>
        <taxon>Bacteroidota</taxon>
        <taxon>Flavobacteriia</taxon>
        <taxon>Flavobacteriales</taxon>
        <taxon>Flavobacteriaceae</taxon>
        <taxon>Flavobacterium</taxon>
    </lineage>
</organism>
<dbReference type="InterPro" id="IPR039426">
    <property type="entry name" value="TonB-dep_rcpt-like"/>
</dbReference>